<sequence>MMDPTTLAPYTYKPLPTDSSIRLITRLGTGPTGHLRLSLSTHDLDTEIPTPFHCLSYTWGNPFAHGGPFKAHYDAVADDYSPKNKIPVEVDGRLLYIQKSLHDALTGLPESPYLDVLAYANSEGFTRMHAVAEAGRYGLLYVWASRGVDFNTANRAGRLPIHYSAERGDGTGVAVLARAGSRRNVRDGRGKTPRDLARENGHDGVVEFLDGMSGEPDPAPRTVPRDENGPERYVWADAVCINQGDVDEKTGQVSMMDRIYSAAACVAAWLGPADDHTEAAVKGFDILTSHREQFAGSAIVPYGGDGDEANYERAGVPRITREQWDGMASVYQRQWFRRAWIVQEAVLPELLGLYVGRHLLSPDDVGAAAETIRERERRLGTSGSSSRYVPRDEVGVPVEWNAAEFGKWRANLMGTKSGAREDRPAFRELFTLGRLLGDFRTFFASEPRDKVFAVYGLTNVFASERARTDYRRSVAGVYTQAARRLVRETGSLEVLLRCYGAPAASRRVSDLPGWVPDWSTAGGVSVPSGFRADDGLRFVAPRPSADDDDPVLGVRGLRVGQVSQVGGRVSEAPGGKFMFDPSWLKLALSLREEEEDEHAAAEDEKRERPVLTDMLWRTLCMNTSSGGFYSDEPDGEGGNGTAGSPPEGYAQQFGVFMMLLIASGLDHITIEAAGGKPGPHIKGDILIHIQHDALADMESSLADLDALQRHDGERCLTPSRADVAGLWDRLEYTLLRITPLGSDEGPVDFTVPPGVREGRDRLVGCGVVVPGTRIWRRCGGFAGAYGTAYGGRQLFVLGGAAGGRKHLGLAPVGARVGDEVWVVPGAGAPLVLRRREGRCEGEGEKQAGKPTPRFDFVGAAYVHGLMHGEGVRRGDDDGGVPLQDIELV</sequence>
<gene>
    <name evidence="1" type="ORF">N3K66_003604</name>
</gene>
<dbReference type="EMBL" id="CM047942">
    <property type="protein sequence ID" value="KAI9901787.1"/>
    <property type="molecule type" value="Genomic_DNA"/>
</dbReference>
<dbReference type="Proteomes" id="UP001163324">
    <property type="component" value="Chromosome 3"/>
</dbReference>
<organism evidence="1 2">
    <name type="scientific">Trichothecium roseum</name>
    <dbReference type="NCBI Taxonomy" id="47278"/>
    <lineage>
        <taxon>Eukaryota</taxon>
        <taxon>Fungi</taxon>
        <taxon>Dikarya</taxon>
        <taxon>Ascomycota</taxon>
        <taxon>Pezizomycotina</taxon>
        <taxon>Sordariomycetes</taxon>
        <taxon>Hypocreomycetidae</taxon>
        <taxon>Hypocreales</taxon>
        <taxon>Hypocreales incertae sedis</taxon>
        <taxon>Trichothecium</taxon>
    </lineage>
</organism>
<evidence type="ECO:0000313" key="2">
    <source>
        <dbReference type="Proteomes" id="UP001163324"/>
    </source>
</evidence>
<protein>
    <submittedName>
        <fullName evidence="1">Uncharacterized protein</fullName>
    </submittedName>
</protein>
<keyword evidence="2" id="KW-1185">Reference proteome</keyword>
<proteinExistence type="predicted"/>
<accession>A0ACC0V7N7</accession>
<name>A0ACC0V7N7_9HYPO</name>
<evidence type="ECO:0000313" key="1">
    <source>
        <dbReference type="EMBL" id="KAI9901787.1"/>
    </source>
</evidence>
<reference evidence="1" key="1">
    <citation type="submission" date="2022-10" db="EMBL/GenBank/DDBJ databases">
        <title>Complete Genome of Trichothecium roseum strain YXFP-22015, a Plant Pathogen Isolated from Citrus.</title>
        <authorList>
            <person name="Wang Y."/>
            <person name="Zhu L."/>
        </authorList>
    </citation>
    <scope>NUCLEOTIDE SEQUENCE</scope>
    <source>
        <strain evidence="1">YXFP-22015</strain>
    </source>
</reference>
<comment type="caution">
    <text evidence="1">The sequence shown here is derived from an EMBL/GenBank/DDBJ whole genome shotgun (WGS) entry which is preliminary data.</text>
</comment>